<evidence type="ECO:0000256" key="1">
    <source>
        <dbReference type="ARBA" id="ARBA00000553"/>
    </source>
</evidence>
<comment type="cofactor">
    <cofactor evidence="2">
        <name>Zn(2+)</name>
        <dbReference type="ChEBI" id="CHEBI:29105"/>
    </cofactor>
</comment>
<dbReference type="GO" id="GO:0005507">
    <property type="term" value="F:copper ion binding"/>
    <property type="evidence" value="ECO:0007669"/>
    <property type="project" value="TreeGrafter"/>
</dbReference>
<evidence type="ECO:0000256" key="12">
    <source>
        <dbReference type="RuleBase" id="RU361274"/>
    </source>
</evidence>
<evidence type="ECO:0000256" key="4">
    <source>
        <dbReference type="ARBA" id="ARBA00007353"/>
    </source>
</evidence>
<dbReference type="SUPFAM" id="SSF64438">
    <property type="entry name" value="CNF1/YfiH-like putative cysteine hydrolases"/>
    <property type="match status" value="1"/>
</dbReference>
<gene>
    <name evidence="13" type="ORF">J27TS8_14380</name>
</gene>
<dbReference type="EMBL" id="BORC01000002">
    <property type="protein sequence ID" value="GIN61445.1"/>
    <property type="molecule type" value="Genomic_DNA"/>
</dbReference>
<comment type="catalytic activity">
    <reaction evidence="9">
        <text>adenosine + H2O + H(+) = inosine + NH4(+)</text>
        <dbReference type="Rhea" id="RHEA:24408"/>
        <dbReference type="ChEBI" id="CHEBI:15377"/>
        <dbReference type="ChEBI" id="CHEBI:15378"/>
        <dbReference type="ChEBI" id="CHEBI:16335"/>
        <dbReference type="ChEBI" id="CHEBI:17596"/>
        <dbReference type="ChEBI" id="CHEBI:28938"/>
        <dbReference type="EC" id="3.5.4.4"/>
    </reaction>
    <physiologicalReaction direction="left-to-right" evidence="9">
        <dbReference type="Rhea" id="RHEA:24409"/>
    </physiologicalReaction>
</comment>
<comment type="caution">
    <text evidence="13">The sequence shown here is derived from an EMBL/GenBank/DDBJ whole genome shotgun (WGS) entry which is preliminary data.</text>
</comment>
<evidence type="ECO:0000256" key="6">
    <source>
        <dbReference type="ARBA" id="ARBA00022723"/>
    </source>
</evidence>
<comment type="catalytic activity">
    <reaction evidence="11">
        <text>S-methyl-5'-thioadenosine + phosphate = 5-(methylsulfanyl)-alpha-D-ribose 1-phosphate + adenine</text>
        <dbReference type="Rhea" id="RHEA:11852"/>
        <dbReference type="ChEBI" id="CHEBI:16708"/>
        <dbReference type="ChEBI" id="CHEBI:17509"/>
        <dbReference type="ChEBI" id="CHEBI:43474"/>
        <dbReference type="ChEBI" id="CHEBI:58533"/>
        <dbReference type="EC" id="2.4.2.28"/>
    </reaction>
    <physiologicalReaction direction="left-to-right" evidence="11">
        <dbReference type="Rhea" id="RHEA:11853"/>
    </physiologicalReaction>
</comment>
<dbReference type="InterPro" id="IPR003730">
    <property type="entry name" value="Cu_polyphenol_OxRdtase"/>
</dbReference>
<dbReference type="OrthoDB" id="4279at2"/>
<keyword evidence="6" id="KW-0479">Metal-binding</keyword>
<name>A0A920BSU0_9BACI</name>
<dbReference type="Pfam" id="PF02578">
    <property type="entry name" value="Cu-oxidase_4"/>
    <property type="match status" value="1"/>
</dbReference>
<dbReference type="PANTHER" id="PTHR30616:SF2">
    <property type="entry name" value="PURINE NUCLEOSIDE PHOSPHORYLASE LACC1"/>
    <property type="match status" value="1"/>
</dbReference>
<evidence type="ECO:0000313" key="13">
    <source>
        <dbReference type="EMBL" id="GIN61445.1"/>
    </source>
</evidence>
<dbReference type="InterPro" id="IPR011324">
    <property type="entry name" value="Cytotoxic_necrot_fac-like_cat"/>
</dbReference>
<comment type="catalytic activity">
    <reaction evidence="10">
        <text>adenosine + phosphate = alpha-D-ribose 1-phosphate + adenine</text>
        <dbReference type="Rhea" id="RHEA:27642"/>
        <dbReference type="ChEBI" id="CHEBI:16335"/>
        <dbReference type="ChEBI" id="CHEBI:16708"/>
        <dbReference type="ChEBI" id="CHEBI:43474"/>
        <dbReference type="ChEBI" id="CHEBI:57720"/>
        <dbReference type="EC" id="2.4.2.1"/>
    </reaction>
    <physiologicalReaction direction="left-to-right" evidence="10">
        <dbReference type="Rhea" id="RHEA:27643"/>
    </physiologicalReaction>
</comment>
<evidence type="ECO:0000256" key="11">
    <source>
        <dbReference type="ARBA" id="ARBA00049893"/>
    </source>
</evidence>
<dbReference type="AlphaFoldDB" id="A0A920BSU0"/>
<comment type="similarity">
    <text evidence="4 12">Belongs to the purine nucleoside phosphorylase YfiH/LACC1 family.</text>
</comment>
<evidence type="ECO:0000256" key="10">
    <source>
        <dbReference type="ARBA" id="ARBA00048968"/>
    </source>
</evidence>
<evidence type="ECO:0000256" key="5">
    <source>
        <dbReference type="ARBA" id="ARBA00022679"/>
    </source>
</evidence>
<keyword evidence="14" id="KW-1185">Reference proteome</keyword>
<keyword evidence="7" id="KW-0378">Hydrolase</keyword>
<reference evidence="13" key="1">
    <citation type="submission" date="2021-03" db="EMBL/GenBank/DDBJ databases">
        <title>Antimicrobial resistance genes in bacteria isolated from Japanese honey, and their potential for conferring macrolide and lincosamide resistance in the American foulbrood pathogen Paenibacillus larvae.</title>
        <authorList>
            <person name="Okamoto M."/>
            <person name="Kumagai M."/>
            <person name="Kanamori H."/>
            <person name="Takamatsu D."/>
        </authorList>
    </citation>
    <scope>NUCLEOTIDE SEQUENCE</scope>
    <source>
        <strain evidence="13">J27TS8</strain>
    </source>
</reference>
<evidence type="ECO:0000256" key="3">
    <source>
        <dbReference type="ARBA" id="ARBA00003215"/>
    </source>
</evidence>
<dbReference type="NCBIfam" id="TIGR00726">
    <property type="entry name" value="peptidoglycan editing factor PgeF"/>
    <property type="match status" value="1"/>
</dbReference>
<proteinExistence type="inferred from homology"/>
<evidence type="ECO:0000256" key="2">
    <source>
        <dbReference type="ARBA" id="ARBA00001947"/>
    </source>
</evidence>
<dbReference type="CDD" id="cd16833">
    <property type="entry name" value="YfiH"/>
    <property type="match status" value="1"/>
</dbReference>
<comment type="catalytic activity">
    <reaction evidence="1">
        <text>inosine + phosphate = alpha-D-ribose 1-phosphate + hypoxanthine</text>
        <dbReference type="Rhea" id="RHEA:27646"/>
        <dbReference type="ChEBI" id="CHEBI:17368"/>
        <dbReference type="ChEBI" id="CHEBI:17596"/>
        <dbReference type="ChEBI" id="CHEBI:43474"/>
        <dbReference type="ChEBI" id="CHEBI:57720"/>
        <dbReference type="EC" id="2.4.2.1"/>
    </reaction>
    <physiologicalReaction direction="left-to-right" evidence="1">
        <dbReference type="Rhea" id="RHEA:27647"/>
    </physiologicalReaction>
</comment>
<dbReference type="GO" id="GO:0017061">
    <property type="term" value="F:S-methyl-5-thioadenosine phosphorylase activity"/>
    <property type="evidence" value="ECO:0007669"/>
    <property type="project" value="UniProtKB-EC"/>
</dbReference>
<keyword evidence="8" id="KW-0862">Zinc</keyword>
<evidence type="ECO:0000256" key="7">
    <source>
        <dbReference type="ARBA" id="ARBA00022801"/>
    </source>
</evidence>
<evidence type="ECO:0000256" key="8">
    <source>
        <dbReference type="ARBA" id="ARBA00022833"/>
    </source>
</evidence>
<dbReference type="RefSeq" id="WP_095313050.1">
    <property type="nucleotide sequence ID" value="NZ_BORC01000002.1"/>
</dbReference>
<dbReference type="Proteomes" id="UP000682111">
    <property type="component" value="Unassembled WGS sequence"/>
</dbReference>
<evidence type="ECO:0000313" key="14">
    <source>
        <dbReference type="Proteomes" id="UP000682111"/>
    </source>
</evidence>
<accession>A0A920BSU0</accession>
<dbReference type="PANTHER" id="PTHR30616">
    <property type="entry name" value="UNCHARACTERIZED PROTEIN YFIH"/>
    <property type="match status" value="1"/>
</dbReference>
<organism evidence="13 14">
    <name type="scientific">Robertmurraya siralis</name>
    <dbReference type="NCBI Taxonomy" id="77777"/>
    <lineage>
        <taxon>Bacteria</taxon>
        <taxon>Bacillati</taxon>
        <taxon>Bacillota</taxon>
        <taxon>Bacilli</taxon>
        <taxon>Bacillales</taxon>
        <taxon>Bacillaceae</taxon>
        <taxon>Robertmurraya</taxon>
    </lineage>
</organism>
<comment type="function">
    <text evidence="3">Purine nucleoside enzyme that catalyzes the phosphorolysis of adenosine and inosine nucleosides, yielding D-ribose 1-phosphate and the respective free bases, adenine and hypoxanthine. Also catalyzes the phosphorolysis of S-methyl-5'-thioadenosine into adenine and S-methyl-5-thio-alpha-D-ribose 1-phosphate. Also has adenosine deaminase activity.</text>
</comment>
<keyword evidence="5" id="KW-0808">Transferase</keyword>
<dbReference type="InterPro" id="IPR038371">
    <property type="entry name" value="Cu_polyphenol_OxRdtase_sf"/>
</dbReference>
<evidence type="ECO:0000256" key="9">
    <source>
        <dbReference type="ARBA" id="ARBA00047989"/>
    </source>
</evidence>
<sequence length="282" mass="31784">MEPFFLKNEQYYIVKDWHTDSLIAGFTSKNGGASTGVFSSLNLGFHVHDHIEAVCKNRETVAHLLDFSIENWVGAEQIHDSEIAIIRQEHRGKGASVYEDSLKGTDGLFTKEAGVLLTLCFADCVPLFFSAPKHHALGIAHAGWKGTVKGIGKEMIQVFNHENIPAQDVFVVIGPAICKNCYIVDNRVIELVQNILEDVEENPYNLIEDNQYQLNLKELNRLILQQSGVPAENIQVSNLCTKCNQKHFFSHRRDEGKTGRMMGFIGWKEDYKSIDESGRQFS</sequence>
<dbReference type="GO" id="GO:0016787">
    <property type="term" value="F:hydrolase activity"/>
    <property type="evidence" value="ECO:0007669"/>
    <property type="project" value="UniProtKB-KW"/>
</dbReference>
<dbReference type="Gene3D" id="3.60.140.10">
    <property type="entry name" value="CNF1/YfiH-like putative cysteine hydrolases"/>
    <property type="match status" value="1"/>
</dbReference>
<protein>
    <recommendedName>
        <fullName evidence="12">Purine nucleoside phosphorylase</fullName>
    </recommendedName>
</protein>